<dbReference type="InterPro" id="IPR014056">
    <property type="entry name" value="TypeIITA-like_toxin_pred"/>
</dbReference>
<dbReference type="RefSeq" id="WP_057860143.1">
    <property type="nucleotide sequence ID" value="NZ_LLYB01000082.1"/>
</dbReference>
<dbReference type="PANTHER" id="PTHR41791:SF1">
    <property type="entry name" value="SSL7039 PROTEIN"/>
    <property type="match status" value="1"/>
</dbReference>
<name>A0A0R3MN67_9BRAD</name>
<organism evidence="1 2">
    <name type="scientific">Bradyrhizobium lablabi</name>
    <dbReference type="NCBI Taxonomy" id="722472"/>
    <lineage>
        <taxon>Bacteria</taxon>
        <taxon>Pseudomonadati</taxon>
        <taxon>Pseudomonadota</taxon>
        <taxon>Alphaproteobacteria</taxon>
        <taxon>Hyphomicrobiales</taxon>
        <taxon>Nitrobacteraceae</taxon>
        <taxon>Bradyrhizobium</taxon>
    </lineage>
</organism>
<dbReference type="PIRSF" id="PIRSF028744">
    <property type="entry name" value="Addict_mod_HI1419"/>
    <property type="match status" value="1"/>
</dbReference>
<gene>
    <name evidence="1" type="ORF">CQ14_22190</name>
</gene>
<evidence type="ECO:0000313" key="1">
    <source>
        <dbReference type="EMBL" id="KRR21180.1"/>
    </source>
</evidence>
<dbReference type="InterPro" id="IPR009241">
    <property type="entry name" value="HigB-like"/>
</dbReference>
<proteinExistence type="predicted"/>
<comment type="caution">
    <text evidence="1">The sequence shown here is derived from an EMBL/GenBank/DDBJ whole genome shotgun (WGS) entry which is preliminary data.</text>
</comment>
<evidence type="ECO:0000313" key="2">
    <source>
        <dbReference type="Proteomes" id="UP000051660"/>
    </source>
</evidence>
<dbReference type="EMBL" id="LLYB01000082">
    <property type="protein sequence ID" value="KRR21180.1"/>
    <property type="molecule type" value="Genomic_DNA"/>
</dbReference>
<dbReference type="AlphaFoldDB" id="A0A0R3MN67"/>
<dbReference type="OrthoDB" id="5296237at2"/>
<protein>
    <submittedName>
        <fullName evidence="1">Addiction module antitoxin RelB</fullName>
    </submittedName>
</protein>
<dbReference type="NCBIfam" id="TIGR02683">
    <property type="entry name" value="upstrm_HI1419"/>
    <property type="match status" value="1"/>
</dbReference>
<reference evidence="1 2" key="1">
    <citation type="submission" date="2014-03" db="EMBL/GenBank/DDBJ databases">
        <title>Bradyrhizobium valentinum sp. nov., isolated from effective nodules of Lupinus mariae-josephae, a lupine endemic of basic-lime soils in Eastern Spain.</title>
        <authorList>
            <person name="Duran D."/>
            <person name="Rey L."/>
            <person name="Navarro A."/>
            <person name="Busquets A."/>
            <person name="Imperial J."/>
            <person name="Ruiz-Argueso T."/>
        </authorList>
    </citation>
    <scope>NUCLEOTIDE SEQUENCE [LARGE SCALE GENOMIC DNA]</scope>
    <source>
        <strain evidence="1 2">CCBAU 23086</strain>
    </source>
</reference>
<accession>A0A0R3MN67</accession>
<dbReference type="PANTHER" id="PTHR41791">
    <property type="entry name" value="SSL7039 PROTEIN"/>
    <property type="match status" value="1"/>
</dbReference>
<dbReference type="Proteomes" id="UP000051660">
    <property type="component" value="Unassembled WGS sequence"/>
</dbReference>
<dbReference type="SUPFAM" id="SSF143011">
    <property type="entry name" value="RelE-like"/>
    <property type="match status" value="1"/>
</dbReference>
<dbReference type="InterPro" id="IPR035093">
    <property type="entry name" value="RelE/ParE_toxin_dom_sf"/>
</dbReference>
<sequence>MFEVLTTDEFDKWLSKLADERAKIKIVSRVARLRFGNAGDVKPVGEGVSEMRIHHGPGYRVYYKQTNKTIIVMLCGGDKSTQEKDVRRAKEMAAEL</sequence>
<dbReference type="Pfam" id="PF05973">
    <property type="entry name" value="Gp49"/>
    <property type="match status" value="1"/>
</dbReference>